<proteinExistence type="predicted"/>
<feature type="region of interest" description="Disordered" evidence="1">
    <location>
        <begin position="496"/>
        <end position="573"/>
    </location>
</feature>
<accession>A0A1I3YC12</accession>
<feature type="domain" description="Phage tail tape measure protein" evidence="2">
    <location>
        <begin position="106"/>
        <end position="283"/>
    </location>
</feature>
<evidence type="ECO:0000256" key="1">
    <source>
        <dbReference type="SAM" id="MobiDB-lite"/>
    </source>
</evidence>
<dbReference type="AlphaFoldDB" id="A0A1I3YC12"/>
<sequence>MSNRTIEAILRLSSKLGSMAAFSQLSGHLDKVDRKAKAFNRSQSMIAAGARDMHGMLLRYAAPAALAFGAKQAFVDFAELERRMTRIGITADASAAETKGAFDTIQRSAKQFALPIDQAVEAVDTLVSSGMSLSEAMDFMPSVLATAQAAGAATSDIANTAQKAASALKIEASEMQRAFDIMVTGGKEGQFELKDMASFIPELANSFASLGYEGEEGLKKLVAVLQTIREDTGSAGAAATQAQNIFGKMYSSDTGKKFADFGIDLRDSLAAAKKNGEDTLAAFVRLSKEAIDGDLSKLPLLFTDQEFRLGMQSLMTSADSYQRFIDAVNNSKVDGSVMRDLGRVLEDNQSKIDRMSASWDRFKTSVGGAAAAPVGGAMDYVSNSVDYGMAVNAGLEQSGVKGFAARSWWGITHGQDEKDGMAWRGGFRTDEQRRAIDEYGKLKDRPAPAETAATPVLKKDKSGLPLEGPIPETRDGPPLVARSAFDRKFDAYQAGAARSRLQERRAAPTDSDPIKLPDWDGAYPDAPAQTHPSAWPDRRQDVKAAAASLTSRPSPSQPSVPAPSFRETEEASMSALRKDHNAIANEIEMALSTGGTDAGQAITQAARAINDAGTTGGQSFGNEAGSVFARMLNGMAEQFGSRAAASFRNSVGSITVNARVAGGGGVNADVGRSGGDVAGGAQ</sequence>
<dbReference type="Pfam" id="PF10145">
    <property type="entry name" value="PhageMin_Tail"/>
    <property type="match status" value="1"/>
</dbReference>
<dbReference type="InterPro" id="IPR010090">
    <property type="entry name" value="Phage_tape_meas"/>
</dbReference>
<evidence type="ECO:0000313" key="3">
    <source>
        <dbReference type="EMBL" id="SFK29408.1"/>
    </source>
</evidence>
<organism evidence="3 4">
    <name type="scientific">Neomesorhizobium albiziae</name>
    <dbReference type="NCBI Taxonomy" id="335020"/>
    <lineage>
        <taxon>Bacteria</taxon>
        <taxon>Pseudomonadati</taxon>
        <taxon>Pseudomonadota</taxon>
        <taxon>Alphaproteobacteria</taxon>
        <taxon>Hyphomicrobiales</taxon>
        <taxon>Phyllobacteriaceae</taxon>
        <taxon>Neomesorhizobium</taxon>
    </lineage>
</organism>
<gene>
    <name evidence="3" type="ORF">SAMN04488498_104336</name>
</gene>
<reference evidence="3 4" key="1">
    <citation type="submission" date="2016-10" db="EMBL/GenBank/DDBJ databases">
        <authorList>
            <person name="Varghese N."/>
            <person name="Submissions S."/>
        </authorList>
    </citation>
    <scope>NUCLEOTIDE SEQUENCE [LARGE SCALE GENOMIC DNA]</scope>
    <source>
        <strain evidence="3 4">DSM 21822</strain>
    </source>
</reference>
<dbReference type="OrthoDB" id="8019720at2"/>
<dbReference type="RefSeq" id="WP_149760000.1">
    <property type="nucleotide sequence ID" value="NZ_BSPE01000007.1"/>
</dbReference>
<feature type="compositionally biased region" description="Basic and acidic residues" evidence="1">
    <location>
        <begin position="500"/>
        <end position="518"/>
    </location>
</feature>
<feature type="region of interest" description="Disordered" evidence="1">
    <location>
        <begin position="439"/>
        <end position="479"/>
    </location>
</feature>
<dbReference type="EMBL" id="FOSL01000004">
    <property type="protein sequence ID" value="SFK29408.1"/>
    <property type="molecule type" value="Genomic_DNA"/>
</dbReference>
<evidence type="ECO:0000313" key="4">
    <source>
        <dbReference type="Proteomes" id="UP000323300"/>
    </source>
</evidence>
<keyword evidence="4" id="KW-1185">Reference proteome</keyword>
<dbReference type="NCBIfam" id="TIGR01760">
    <property type="entry name" value="tape_meas_TP901"/>
    <property type="match status" value="1"/>
</dbReference>
<name>A0A1I3YC12_9HYPH</name>
<evidence type="ECO:0000259" key="2">
    <source>
        <dbReference type="Pfam" id="PF10145"/>
    </source>
</evidence>
<dbReference type="Proteomes" id="UP000323300">
    <property type="component" value="Unassembled WGS sequence"/>
</dbReference>
<protein>
    <submittedName>
        <fullName evidence="3">Phage tail tape measure protein, TP901 family, core region</fullName>
    </submittedName>
</protein>